<dbReference type="SUPFAM" id="SSF144091">
    <property type="entry name" value="Rhomboid-like"/>
    <property type="match status" value="1"/>
</dbReference>
<feature type="transmembrane region" description="Helical" evidence="8">
    <location>
        <begin position="12"/>
        <end position="33"/>
    </location>
</feature>
<comment type="subcellular location">
    <subcellularLocation>
        <location evidence="1">Membrane</location>
        <topology evidence="1">Multi-pass membrane protein</topology>
    </subcellularLocation>
</comment>
<feature type="transmembrane region" description="Helical" evidence="8">
    <location>
        <begin position="108"/>
        <end position="125"/>
    </location>
</feature>
<organism evidence="10 11">
    <name type="scientific">Pseudoalteromonas aurantia 208</name>
    <dbReference type="NCBI Taxonomy" id="1314867"/>
    <lineage>
        <taxon>Bacteria</taxon>
        <taxon>Pseudomonadati</taxon>
        <taxon>Pseudomonadota</taxon>
        <taxon>Gammaproteobacteria</taxon>
        <taxon>Alteromonadales</taxon>
        <taxon>Pseudoalteromonadaceae</taxon>
        <taxon>Pseudoalteromonas</taxon>
    </lineage>
</organism>
<protein>
    <recommendedName>
        <fullName evidence="9">Peptidase S54 rhomboid domain-containing protein</fullName>
    </recommendedName>
</protein>
<evidence type="ECO:0000256" key="3">
    <source>
        <dbReference type="ARBA" id="ARBA00022670"/>
    </source>
</evidence>
<feature type="transmembrane region" description="Helical" evidence="8">
    <location>
        <begin position="168"/>
        <end position="187"/>
    </location>
</feature>
<accession>A0ABR9EAP7</accession>
<dbReference type="PANTHER" id="PTHR43066:SF1">
    <property type="entry name" value="RHOMBOID PROTEIN 2"/>
    <property type="match status" value="1"/>
</dbReference>
<dbReference type="InterPro" id="IPR022764">
    <property type="entry name" value="Peptidase_S54_rhomboid_dom"/>
</dbReference>
<gene>
    <name evidence="10" type="ORF">PAUR_a1584</name>
</gene>
<dbReference type="InterPro" id="IPR023826">
    <property type="entry name" value="Rhom-like_SP_proteobac"/>
</dbReference>
<keyword evidence="6 8" id="KW-1133">Transmembrane helix</keyword>
<keyword evidence="7 8" id="KW-0472">Membrane</keyword>
<evidence type="ECO:0000256" key="7">
    <source>
        <dbReference type="ARBA" id="ARBA00023136"/>
    </source>
</evidence>
<dbReference type="Gene3D" id="1.20.1540.10">
    <property type="entry name" value="Rhomboid-like"/>
    <property type="match status" value="1"/>
</dbReference>
<evidence type="ECO:0000256" key="1">
    <source>
        <dbReference type="ARBA" id="ARBA00004141"/>
    </source>
</evidence>
<feature type="transmembrane region" description="Helical" evidence="8">
    <location>
        <begin position="53"/>
        <end position="74"/>
    </location>
</feature>
<feature type="transmembrane region" description="Helical" evidence="8">
    <location>
        <begin position="81"/>
        <end position="102"/>
    </location>
</feature>
<evidence type="ECO:0000313" key="11">
    <source>
        <dbReference type="Proteomes" id="UP000615755"/>
    </source>
</evidence>
<evidence type="ECO:0000313" key="10">
    <source>
        <dbReference type="EMBL" id="MBE0368066.1"/>
    </source>
</evidence>
<keyword evidence="11" id="KW-1185">Reference proteome</keyword>
<evidence type="ECO:0000256" key="8">
    <source>
        <dbReference type="SAM" id="Phobius"/>
    </source>
</evidence>
<comment type="caution">
    <text evidence="10">The sequence shown here is derived from an EMBL/GenBank/DDBJ whole genome shotgun (WGS) entry which is preliminary data.</text>
</comment>
<evidence type="ECO:0000259" key="9">
    <source>
        <dbReference type="Pfam" id="PF01694"/>
    </source>
</evidence>
<dbReference type="InterPro" id="IPR035952">
    <property type="entry name" value="Rhomboid-like_sf"/>
</dbReference>
<evidence type="ECO:0000256" key="2">
    <source>
        <dbReference type="ARBA" id="ARBA00009045"/>
    </source>
</evidence>
<dbReference type="Pfam" id="PF01694">
    <property type="entry name" value="Rhomboid"/>
    <property type="match status" value="1"/>
</dbReference>
<evidence type="ECO:0000256" key="6">
    <source>
        <dbReference type="ARBA" id="ARBA00022989"/>
    </source>
</evidence>
<dbReference type="RefSeq" id="WP_192507402.1">
    <property type="nucleotide sequence ID" value="NZ_AQGV01000012.1"/>
</dbReference>
<evidence type="ECO:0000256" key="5">
    <source>
        <dbReference type="ARBA" id="ARBA00022801"/>
    </source>
</evidence>
<proteinExistence type="inferred from homology"/>
<keyword evidence="5" id="KW-0378">Hydrolase</keyword>
<evidence type="ECO:0000256" key="4">
    <source>
        <dbReference type="ARBA" id="ARBA00022692"/>
    </source>
</evidence>
<comment type="similarity">
    <text evidence="2">Belongs to the peptidase S54 family.</text>
</comment>
<dbReference type="PANTHER" id="PTHR43066">
    <property type="entry name" value="RHOMBOID-RELATED PROTEIN"/>
    <property type="match status" value="1"/>
</dbReference>
<dbReference type="EMBL" id="AQGV01000012">
    <property type="protein sequence ID" value="MBE0368066.1"/>
    <property type="molecule type" value="Genomic_DNA"/>
</dbReference>
<dbReference type="Proteomes" id="UP000615755">
    <property type="component" value="Unassembled WGS sequence"/>
</dbReference>
<sequence>MLDLPFDKKYILPPLCLILLSTLLMLFNNNALLEFNRSLIEQHQWWRLFSSQFVHANWTHLGLNVLGIVFIWILHAEHRSPVCFALHTLFLAIWTGTGIWLFCPDINIYTGLSGLLHGVIVWGAIKDISVGMRSGALLFIGIWIKLGWEQWQGPSADVGALIESRVAIEAHLIGALGGLLLSATLLYPPKKGN</sequence>
<reference evidence="10 11" key="1">
    <citation type="submission" date="2015-03" db="EMBL/GenBank/DDBJ databases">
        <title>Genome sequence of Pseudoalteromonas aurantia.</title>
        <authorList>
            <person name="Xie B.-B."/>
            <person name="Rong J.-C."/>
            <person name="Qin Q.-L."/>
            <person name="Zhang Y.-Z."/>
        </authorList>
    </citation>
    <scope>NUCLEOTIDE SEQUENCE [LARGE SCALE GENOMIC DNA]</scope>
    <source>
        <strain evidence="10 11">208</strain>
    </source>
</reference>
<dbReference type="NCBIfam" id="TIGR03902">
    <property type="entry name" value="rhom_GG_sort"/>
    <property type="match status" value="1"/>
</dbReference>
<feature type="domain" description="Peptidase S54 rhomboid" evidence="9">
    <location>
        <begin position="43"/>
        <end position="187"/>
    </location>
</feature>
<name>A0ABR9EAP7_9GAMM</name>
<keyword evidence="4 8" id="KW-0812">Transmembrane</keyword>
<keyword evidence="3" id="KW-0645">Protease</keyword>